<gene>
    <name evidence="1" type="ORF">S01H1_81427</name>
</gene>
<comment type="caution">
    <text evidence="1">The sequence shown here is derived from an EMBL/GenBank/DDBJ whole genome shotgun (WGS) entry which is preliminary data.</text>
</comment>
<dbReference type="AlphaFoldDB" id="X0Y291"/>
<dbReference type="EMBL" id="BARS01055101">
    <property type="protein sequence ID" value="GAG42878.1"/>
    <property type="molecule type" value="Genomic_DNA"/>
</dbReference>
<accession>X0Y291</accession>
<reference evidence="1" key="1">
    <citation type="journal article" date="2014" name="Front. Microbiol.">
        <title>High frequency of phylogenetically diverse reductive dehalogenase-homologous genes in deep subseafloor sedimentary metagenomes.</title>
        <authorList>
            <person name="Kawai M."/>
            <person name="Futagami T."/>
            <person name="Toyoda A."/>
            <person name="Takaki Y."/>
            <person name="Nishi S."/>
            <person name="Hori S."/>
            <person name="Arai W."/>
            <person name="Tsubouchi T."/>
            <person name="Morono Y."/>
            <person name="Uchiyama I."/>
            <person name="Ito T."/>
            <person name="Fujiyama A."/>
            <person name="Inagaki F."/>
            <person name="Takami H."/>
        </authorList>
    </citation>
    <scope>NUCLEOTIDE SEQUENCE</scope>
    <source>
        <strain evidence="1">Expedition CK06-06</strain>
    </source>
</reference>
<protein>
    <submittedName>
        <fullName evidence="1">Uncharacterized protein</fullName>
    </submittedName>
</protein>
<feature type="non-terminal residue" evidence="1">
    <location>
        <position position="1"/>
    </location>
</feature>
<evidence type="ECO:0000313" key="1">
    <source>
        <dbReference type="EMBL" id="GAG42878.1"/>
    </source>
</evidence>
<sequence>HYDRHHVVSEALMIESIRQKGIVLADLPDQSPEGILAELHRQAVMGVVEIVRRVPSAEEFRRTVRHRERALALNRQLSTAEVAKRCAANIERDRDSEEA</sequence>
<organism evidence="1">
    <name type="scientific">marine sediment metagenome</name>
    <dbReference type="NCBI Taxonomy" id="412755"/>
    <lineage>
        <taxon>unclassified sequences</taxon>
        <taxon>metagenomes</taxon>
        <taxon>ecological metagenomes</taxon>
    </lineage>
</organism>
<name>X0Y291_9ZZZZ</name>
<proteinExistence type="predicted"/>